<dbReference type="InterPro" id="IPR013087">
    <property type="entry name" value="Znf_C2H2_type"/>
</dbReference>
<evidence type="ECO:0000256" key="4">
    <source>
        <dbReference type="ARBA" id="ARBA00022833"/>
    </source>
</evidence>
<dbReference type="InterPro" id="IPR036236">
    <property type="entry name" value="Znf_C2H2_sf"/>
</dbReference>
<feature type="compositionally biased region" description="Acidic residues" evidence="6">
    <location>
        <begin position="13"/>
        <end position="40"/>
    </location>
</feature>
<reference evidence="8" key="2">
    <citation type="submission" date="2017-10" db="EMBL/GenBank/DDBJ databases">
        <title>Ladona fulva Genome sequencing and assembly.</title>
        <authorList>
            <person name="Murali S."/>
            <person name="Richards S."/>
            <person name="Bandaranaike D."/>
            <person name="Bellair M."/>
            <person name="Blankenburg K."/>
            <person name="Chao H."/>
            <person name="Dinh H."/>
            <person name="Doddapaneni H."/>
            <person name="Dugan-Rocha S."/>
            <person name="Elkadiri S."/>
            <person name="Gnanaolivu R."/>
            <person name="Hernandez B."/>
            <person name="Skinner E."/>
            <person name="Javaid M."/>
            <person name="Lee S."/>
            <person name="Li M."/>
            <person name="Ming W."/>
            <person name="Munidasa M."/>
            <person name="Muniz J."/>
            <person name="Nguyen L."/>
            <person name="Hughes D."/>
            <person name="Osuji N."/>
            <person name="Pu L.-L."/>
            <person name="Puazo M."/>
            <person name="Qu C."/>
            <person name="Quiroz J."/>
            <person name="Raj R."/>
            <person name="Weissenberger G."/>
            <person name="Xin Y."/>
            <person name="Zou X."/>
            <person name="Han Y."/>
            <person name="Worley K."/>
            <person name="Muzny D."/>
            <person name="Gibbs R."/>
        </authorList>
    </citation>
    <scope>NUCLEOTIDE SEQUENCE</scope>
    <source>
        <strain evidence="8">Sampled in the wild</strain>
    </source>
</reference>
<protein>
    <recommendedName>
        <fullName evidence="7">C2H2-type domain-containing protein</fullName>
    </recommendedName>
</protein>
<dbReference type="OrthoDB" id="9411774at2759"/>
<feature type="domain" description="C2H2-type" evidence="7">
    <location>
        <begin position="97"/>
        <end position="125"/>
    </location>
</feature>
<dbReference type="Gene3D" id="3.30.160.60">
    <property type="entry name" value="Classic Zinc Finger"/>
    <property type="match status" value="4"/>
</dbReference>
<feature type="compositionally biased region" description="Basic and acidic residues" evidence="6">
    <location>
        <begin position="41"/>
        <end position="56"/>
    </location>
</feature>
<keyword evidence="4" id="KW-0862">Zinc</keyword>
<gene>
    <name evidence="8" type="ORF">J437_LFUL017988</name>
</gene>
<evidence type="ECO:0000313" key="9">
    <source>
        <dbReference type="Proteomes" id="UP000792457"/>
    </source>
</evidence>
<accession>A0A8K0P9X1</accession>
<evidence type="ECO:0000256" key="5">
    <source>
        <dbReference type="PROSITE-ProRule" id="PRU00042"/>
    </source>
</evidence>
<dbReference type="PANTHER" id="PTHR24379">
    <property type="entry name" value="KRAB AND ZINC FINGER DOMAIN-CONTAINING"/>
    <property type="match status" value="1"/>
</dbReference>
<dbReference type="PROSITE" id="PS00028">
    <property type="entry name" value="ZINC_FINGER_C2H2_1"/>
    <property type="match status" value="4"/>
</dbReference>
<evidence type="ECO:0000313" key="8">
    <source>
        <dbReference type="EMBL" id="KAG8239406.1"/>
    </source>
</evidence>
<keyword evidence="9" id="KW-1185">Reference proteome</keyword>
<keyword evidence="3 5" id="KW-0863">Zinc-finger</keyword>
<dbReference type="Proteomes" id="UP000792457">
    <property type="component" value="Unassembled WGS sequence"/>
</dbReference>
<evidence type="ECO:0000256" key="1">
    <source>
        <dbReference type="ARBA" id="ARBA00022723"/>
    </source>
</evidence>
<name>A0A8K0P9X1_LADFU</name>
<dbReference type="SUPFAM" id="SSF57667">
    <property type="entry name" value="beta-beta-alpha zinc fingers"/>
    <property type="match status" value="2"/>
</dbReference>
<proteinExistence type="predicted"/>
<reference evidence="8" key="1">
    <citation type="submission" date="2013-04" db="EMBL/GenBank/DDBJ databases">
        <authorList>
            <person name="Qu J."/>
            <person name="Murali S.C."/>
            <person name="Bandaranaike D."/>
            <person name="Bellair M."/>
            <person name="Blankenburg K."/>
            <person name="Chao H."/>
            <person name="Dinh H."/>
            <person name="Doddapaneni H."/>
            <person name="Downs B."/>
            <person name="Dugan-Rocha S."/>
            <person name="Elkadiri S."/>
            <person name="Gnanaolivu R.D."/>
            <person name="Hernandez B."/>
            <person name="Javaid M."/>
            <person name="Jayaseelan J.C."/>
            <person name="Lee S."/>
            <person name="Li M."/>
            <person name="Ming W."/>
            <person name="Munidasa M."/>
            <person name="Muniz J."/>
            <person name="Nguyen L."/>
            <person name="Ongeri F."/>
            <person name="Osuji N."/>
            <person name="Pu L.-L."/>
            <person name="Puazo M."/>
            <person name="Qu C."/>
            <person name="Quiroz J."/>
            <person name="Raj R."/>
            <person name="Weissenberger G."/>
            <person name="Xin Y."/>
            <person name="Zou X."/>
            <person name="Han Y."/>
            <person name="Richards S."/>
            <person name="Worley K."/>
            <person name="Muzny D."/>
            <person name="Gibbs R."/>
        </authorList>
    </citation>
    <scope>NUCLEOTIDE SEQUENCE</scope>
    <source>
        <strain evidence="8">Sampled in the wild</strain>
    </source>
</reference>
<dbReference type="EMBL" id="KZ309628">
    <property type="protein sequence ID" value="KAG8239406.1"/>
    <property type="molecule type" value="Genomic_DNA"/>
</dbReference>
<feature type="region of interest" description="Disordered" evidence="6">
    <location>
        <begin position="1"/>
        <end position="91"/>
    </location>
</feature>
<evidence type="ECO:0000256" key="3">
    <source>
        <dbReference type="ARBA" id="ARBA00022771"/>
    </source>
</evidence>
<evidence type="ECO:0000256" key="2">
    <source>
        <dbReference type="ARBA" id="ARBA00022737"/>
    </source>
</evidence>
<evidence type="ECO:0000256" key="6">
    <source>
        <dbReference type="SAM" id="MobiDB-lite"/>
    </source>
</evidence>
<dbReference type="Pfam" id="PF00096">
    <property type="entry name" value="zf-C2H2"/>
    <property type="match status" value="3"/>
</dbReference>
<keyword evidence="1" id="KW-0479">Metal-binding</keyword>
<feature type="domain" description="C2H2-type" evidence="7">
    <location>
        <begin position="213"/>
        <end position="240"/>
    </location>
</feature>
<evidence type="ECO:0000259" key="7">
    <source>
        <dbReference type="PROSITE" id="PS50157"/>
    </source>
</evidence>
<dbReference type="SMART" id="SM00355">
    <property type="entry name" value="ZnF_C2H2"/>
    <property type="match status" value="6"/>
</dbReference>
<feature type="domain" description="C2H2-type" evidence="7">
    <location>
        <begin position="241"/>
        <end position="263"/>
    </location>
</feature>
<organism evidence="8 9">
    <name type="scientific">Ladona fulva</name>
    <name type="common">Scarce chaser dragonfly</name>
    <name type="synonym">Libellula fulva</name>
    <dbReference type="NCBI Taxonomy" id="123851"/>
    <lineage>
        <taxon>Eukaryota</taxon>
        <taxon>Metazoa</taxon>
        <taxon>Ecdysozoa</taxon>
        <taxon>Arthropoda</taxon>
        <taxon>Hexapoda</taxon>
        <taxon>Insecta</taxon>
        <taxon>Pterygota</taxon>
        <taxon>Palaeoptera</taxon>
        <taxon>Odonata</taxon>
        <taxon>Epiprocta</taxon>
        <taxon>Anisoptera</taxon>
        <taxon>Libelluloidea</taxon>
        <taxon>Libellulidae</taxon>
        <taxon>Ladona</taxon>
    </lineage>
</organism>
<dbReference type="PANTHER" id="PTHR24379:SF121">
    <property type="entry name" value="C2H2-TYPE DOMAIN-CONTAINING PROTEIN"/>
    <property type="match status" value="1"/>
</dbReference>
<comment type="caution">
    <text evidence="8">The sequence shown here is derived from an EMBL/GenBank/DDBJ whole genome shotgun (WGS) entry which is preliminary data.</text>
</comment>
<feature type="domain" description="C2H2-type" evidence="7">
    <location>
        <begin position="185"/>
        <end position="212"/>
    </location>
</feature>
<dbReference type="GO" id="GO:0008270">
    <property type="term" value="F:zinc ion binding"/>
    <property type="evidence" value="ECO:0007669"/>
    <property type="project" value="UniProtKB-KW"/>
</dbReference>
<dbReference type="PROSITE" id="PS50157">
    <property type="entry name" value="ZINC_FINGER_C2H2_2"/>
    <property type="match status" value="5"/>
</dbReference>
<dbReference type="FunFam" id="3.30.160.60:FF:000100">
    <property type="entry name" value="Zinc finger 45-like"/>
    <property type="match status" value="1"/>
</dbReference>
<feature type="domain" description="C2H2-type" evidence="7">
    <location>
        <begin position="159"/>
        <end position="186"/>
    </location>
</feature>
<keyword evidence="2" id="KW-0677">Repeat</keyword>
<sequence length="267" mass="31164">MFWRDFRRRDWNSEEVSDGGGGEEDDVFGDENECDDEEEISGEKKQTIDGIKERKLSNSKLRNRPSPDSSQLQFLGEWEPSNPRPSRRAGPRPLPDFLCSICGCSFRSKPALSRHASAIHPQQHKCRTCLLGFKTQKGRDRHELRHQNNTQKRVPKKQYRCHVCGKSYGTKEFLSRHLNHHTRKFACDSCGRSFRCGSHLKMHKTVHSKEKYFNCPSCEKSFHLKESLEHHLITHSVKRPFSCNICDKKFKTTQAKNRHELVHYRVS</sequence>
<dbReference type="AlphaFoldDB" id="A0A8K0P9X1"/>
<feature type="compositionally biased region" description="Basic and acidic residues" evidence="6">
    <location>
        <begin position="1"/>
        <end position="12"/>
    </location>
</feature>